<evidence type="ECO:0000256" key="2">
    <source>
        <dbReference type="SAM" id="Phobius"/>
    </source>
</evidence>
<sequence length="96" mass="10932">MVGAAVCVKKAMTCPKIKHCLIADCENVGIFITDNASGHYEDCEIARNNLAGVWVKNQANPFFRRCHIHHGRDVGIFTFEYGLGLFLLFLNWEHFF</sequence>
<feature type="domain" description="Right handed beta helix" evidence="3">
    <location>
        <begin position="6"/>
        <end position="81"/>
    </location>
</feature>
<dbReference type="PANTHER" id="PTHR22990">
    <property type="entry name" value="F-BOX ONLY PROTEIN"/>
    <property type="match status" value="1"/>
</dbReference>
<keyword evidence="2" id="KW-1133">Transmembrane helix</keyword>
<dbReference type="Proteomes" id="UP000887577">
    <property type="component" value="Unplaced"/>
</dbReference>
<evidence type="ECO:0000313" key="4">
    <source>
        <dbReference type="Proteomes" id="UP000887577"/>
    </source>
</evidence>
<evidence type="ECO:0000313" key="5">
    <source>
        <dbReference type="WBParaSite" id="PSU_v2.g16420.t1"/>
    </source>
</evidence>
<keyword evidence="2" id="KW-0472">Membrane</keyword>
<feature type="transmembrane region" description="Helical" evidence="2">
    <location>
        <begin position="74"/>
        <end position="92"/>
    </location>
</feature>
<evidence type="ECO:0000259" key="3">
    <source>
        <dbReference type="Pfam" id="PF13229"/>
    </source>
</evidence>
<dbReference type="InterPro" id="IPR012334">
    <property type="entry name" value="Pectin_lyas_fold"/>
</dbReference>
<dbReference type="PANTHER" id="PTHR22990:SF20">
    <property type="entry name" value="F-BOX ONLY PROTEIN 11"/>
    <property type="match status" value="1"/>
</dbReference>
<dbReference type="InterPro" id="IPR051550">
    <property type="entry name" value="SCF-Subunits/Alg-Epimerases"/>
</dbReference>
<evidence type="ECO:0000256" key="1">
    <source>
        <dbReference type="ARBA" id="ARBA00022737"/>
    </source>
</evidence>
<dbReference type="Gene3D" id="2.160.20.10">
    <property type="entry name" value="Single-stranded right-handed beta-helix, Pectin lyase-like"/>
    <property type="match status" value="1"/>
</dbReference>
<dbReference type="Pfam" id="PF13229">
    <property type="entry name" value="Beta_helix"/>
    <property type="match status" value="1"/>
</dbReference>
<reference evidence="5" key="1">
    <citation type="submission" date="2022-11" db="UniProtKB">
        <authorList>
            <consortium name="WormBaseParasite"/>
        </authorList>
    </citation>
    <scope>IDENTIFICATION</scope>
</reference>
<dbReference type="GO" id="GO:0006511">
    <property type="term" value="P:ubiquitin-dependent protein catabolic process"/>
    <property type="evidence" value="ECO:0007669"/>
    <property type="project" value="TreeGrafter"/>
</dbReference>
<dbReference type="GO" id="GO:0042981">
    <property type="term" value="P:regulation of apoptotic process"/>
    <property type="evidence" value="ECO:0007669"/>
    <property type="project" value="TreeGrafter"/>
</dbReference>
<name>A0A914YAG3_9BILA</name>
<dbReference type="InterPro" id="IPR039448">
    <property type="entry name" value="Beta_helix"/>
</dbReference>
<dbReference type="WBParaSite" id="PSU_v2.g16420.t1">
    <property type="protein sequence ID" value="PSU_v2.g16420.t1"/>
    <property type="gene ID" value="PSU_v2.g16420"/>
</dbReference>
<dbReference type="InterPro" id="IPR011050">
    <property type="entry name" value="Pectin_lyase_fold/virulence"/>
</dbReference>
<keyword evidence="1" id="KW-0677">Repeat</keyword>
<accession>A0A914YAG3</accession>
<organism evidence="4 5">
    <name type="scientific">Panagrolaimus superbus</name>
    <dbReference type="NCBI Taxonomy" id="310955"/>
    <lineage>
        <taxon>Eukaryota</taxon>
        <taxon>Metazoa</taxon>
        <taxon>Ecdysozoa</taxon>
        <taxon>Nematoda</taxon>
        <taxon>Chromadorea</taxon>
        <taxon>Rhabditida</taxon>
        <taxon>Tylenchina</taxon>
        <taxon>Panagrolaimomorpha</taxon>
        <taxon>Panagrolaimoidea</taxon>
        <taxon>Panagrolaimidae</taxon>
        <taxon>Panagrolaimus</taxon>
    </lineage>
</organism>
<keyword evidence="4" id="KW-1185">Reference proteome</keyword>
<protein>
    <submittedName>
        <fullName evidence="5">Right handed beta helix domain-containing protein</fullName>
    </submittedName>
</protein>
<dbReference type="SUPFAM" id="SSF51126">
    <property type="entry name" value="Pectin lyase-like"/>
    <property type="match status" value="1"/>
</dbReference>
<dbReference type="AlphaFoldDB" id="A0A914YAG3"/>
<proteinExistence type="predicted"/>
<keyword evidence="2" id="KW-0812">Transmembrane</keyword>